<keyword evidence="6" id="KW-0119">Carbohydrate metabolism</keyword>
<organism evidence="9 10">
    <name type="scientific">Loktanella fryxellensis</name>
    <dbReference type="NCBI Taxonomy" id="245187"/>
    <lineage>
        <taxon>Bacteria</taxon>
        <taxon>Pseudomonadati</taxon>
        <taxon>Pseudomonadota</taxon>
        <taxon>Alphaproteobacteria</taxon>
        <taxon>Rhodobacterales</taxon>
        <taxon>Roseobacteraceae</taxon>
        <taxon>Loktanella</taxon>
    </lineage>
</organism>
<dbReference type="InterPro" id="IPR042213">
    <property type="entry name" value="NBD_C_sf"/>
</dbReference>
<dbReference type="GO" id="GO:0005524">
    <property type="term" value="F:ATP binding"/>
    <property type="evidence" value="ECO:0007669"/>
    <property type="project" value="UniProtKB-KW"/>
</dbReference>
<keyword evidence="4" id="KW-0418">Kinase</keyword>
<dbReference type="Gene3D" id="3.40.980.20">
    <property type="entry name" value="Four-carbon acid sugar kinase, nucleotide binding domain"/>
    <property type="match status" value="1"/>
</dbReference>
<dbReference type="SUPFAM" id="SSF142764">
    <property type="entry name" value="YgbK-like"/>
    <property type="match status" value="1"/>
</dbReference>
<keyword evidence="10" id="KW-1185">Reference proteome</keyword>
<dbReference type="InterPro" id="IPR031475">
    <property type="entry name" value="NBD_C"/>
</dbReference>
<dbReference type="InterPro" id="IPR010737">
    <property type="entry name" value="4-carb_acid_sugar_kinase_N"/>
</dbReference>
<dbReference type="STRING" id="245187.SAMN04488003_106141"/>
<gene>
    <name evidence="9" type="ORF">SAMN04488003_106141</name>
</gene>
<dbReference type="Proteomes" id="UP000199585">
    <property type="component" value="Unassembled WGS sequence"/>
</dbReference>
<evidence type="ECO:0000313" key="9">
    <source>
        <dbReference type="EMBL" id="SEM92404.1"/>
    </source>
</evidence>
<protein>
    <submittedName>
        <fullName evidence="9">Uncharacterized conserved protein YgbK, DUF1537 family</fullName>
    </submittedName>
</protein>
<evidence type="ECO:0000256" key="6">
    <source>
        <dbReference type="ARBA" id="ARBA00023277"/>
    </source>
</evidence>
<reference evidence="9 10" key="1">
    <citation type="submission" date="2016-10" db="EMBL/GenBank/DDBJ databases">
        <authorList>
            <person name="de Groot N.N."/>
        </authorList>
    </citation>
    <scope>NUCLEOTIDE SEQUENCE [LARGE SCALE GENOMIC DNA]</scope>
    <source>
        <strain evidence="9 10">DSM 16213</strain>
    </source>
</reference>
<dbReference type="EMBL" id="FOCI01000006">
    <property type="protein sequence ID" value="SEM92404.1"/>
    <property type="molecule type" value="Genomic_DNA"/>
</dbReference>
<keyword evidence="3" id="KW-0547">Nucleotide-binding</keyword>
<evidence type="ECO:0000259" key="8">
    <source>
        <dbReference type="Pfam" id="PF17042"/>
    </source>
</evidence>
<comment type="similarity">
    <text evidence="1">Belongs to the four-carbon acid sugar kinase family.</text>
</comment>
<dbReference type="OrthoDB" id="9778478at2"/>
<evidence type="ECO:0000256" key="3">
    <source>
        <dbReference type="ARBA" id="ARBA00022741"/>
    </source>
</evidence>
<evidence type="ECO:0000256" key="4">
    <source>
        <dbReference type="ARBA" id="ARBA00022777"/>
    </source>
</evidence>
<evidence type="ECO:0000256" key="5">
    <source>
        <dbReference type="ARBA" id="ARBA00022840"/>
    </source>
</evidence>
<evidence type="ECO:0000313" key="10">
    <source>
        <dbReference type="Proteomes" id="UP000199585"/>
    </source>
</evidence>
<sequence>MTLRILIIADDLTGALDSAVAFAGAGRRVVVVRTPGDVAVEGQGACVLAVNTGSRDRDVTDAAARVRQALATLDPAAFAVVLKKVDSRLKGHIAAESQVVRDWMGAAQVIACPAIPQMGRVVRNGLLQGTGVATPVQVADICGAGTLAPNAVSDADLDAIVTDADERTLWVGARGLAFALARYAGITQGDAADVAAPVMIANGSRDPITLAQVAGTRGSAFFVAAPDGSASGDARTDGPLVLSMTDGGGGLTGAQAAAAFAATTVAVARRMRPATLLLCGGESADATLDRLGVRSLHVMAEVRPGLPLCLIDTDWGRVRIVTKSGGFGAAGLLAEILGTAGRT</sequence>
<dbReference type="Gene3D" id="3.40.50.10840">
    <property type="entry name" value="Putative sugar-binding, N-terminal domain"/>
    <property type="match status" value="1"/>
</dbReference>
<evidence type="ECO:0000259" key="7">
    <source>
        <dbReference type="Pfam" id="PF07005"/>
    </source>
</evidence>
<dbReference type="AlphaFoldDB" id="A0A1H8CD93"/>
<dbReference type="Pfam" id="PF17042">
    <property type="entry name" value="NBD_C"/>
    <property type="match status" value="1"/>
</dbReference>
<dbReference type="Pfam" id="PF07005">
    <property type="entry name" value="SBD_N"/>
    <property type="match status" value="1"/>
</dbReference>
<keyword evidence="5" id="KW-0067">ATP-binding</keyword>
<evidence type="ECO:0000256" key="1">
    <source>
        <dbReference type="ARBA" id="ARBA00005715"/>
    </source>
</evidence>
<keyword evidence="2" id="KW-0808">Transferase</keyword>
<feature type="domain" description="Four-carbon acid sugar kinase nucleotide binding" evidence="8">
    <location>
        <begin position="253"/>
        <end position="330"/>
    </location>
</feature>
<name>A0A1H8CD93_9RHOB</name>
<dbReference type="RefSeq" id="WP_089900617.1">
    <property type="nucleotide sequence ID" value="NZ_FOCI01000006.1"/>
</dbReference>
<feature type="domain" description="Four-carbon acid sugar kinase N-terminal" evidence="7">
    <location>
        <begin position="5"/>
        <end position="128"/>
    </location>
</feature>
<proteinExistence type="inferred from homology"/>
<accession>A0A1H8CD93</accession>
<evidence type="ECO:0000256" key="2">
    <source>
        <dbReference type="ARBA" id="ARBA00022679"/>
    </source>
</evidence>
<dbReference type="InterPro" id="IPR037051">
    <property type="entry name" value="4-carb_acid_sugar_kinase_N_sf"/>
</dbReference>
<dbReference type="GO" id="GO:0016301">
    <property type="term" value="F:kinase activity"/>
    <property type="evidence" value="ECO:0007669"/>
    <property type="project" value="UniProtKB-KW"/>
</dbReference>